<keyword evidence="5" id="KW-1185">Reference proteome</keyword>
<dbReference type="InterPro" id="IPR028081">
    <property type="entry name" value="Leu-bd"/>
</dbReference>
<dbReference type="Gene3D" id="3.40.50.2300">
    <property type="match status" value="2"/>
</dbReference>
<comment type="caution">
    <text evidence="4">The sequence shown here is derived from an EMBL/GenBank/DDBJ whole genome shotgun (WGS) entry which is preliminary data.</text>
</comment>
<organism evidence="4 5">
    <name type="scientific">Aeromicrobium halocynthiae</name>
    <dbReference type="NCBI Taxonomy" id="560557"/>
    <lineage>
        <taxon>Bacteria</taxon>
        <taxon>Bacillati</taxon>
        <taxon>Actinomycetota</taxon>
        <taxon>Actinomycetes</taxon>
        <taxon>Propionibacteriales</taxon>
        <taxon>Nocardioidaceae</taxon>
        <taxon>Aeromicrobium</taxon>
    </lineage>
</organism>
<dbReference type="RefSeq" id="WP_344327941.1">
    <property type="nucleotide sequence ID" value="NZ_BAAAPY010000007.1"/>
</dbReference>
<name>A0ABN2W2E8_9ACTN</name>
<dbReference type="InterPro" id="IPR028082">
    <property type="entry name" value="Peripla_BP_I"/>
</dbReference>
<evidence type="ECO:0000259" key="3">
    <source>
        <dbReference type="Pfam" id="PF13458"/>
    </source>
</evidence>
<sequence>MTINRHVLRAGVGAAVVALVLTGCRGGDGGGDGAAAGISDDPCPNAVNEDNGCIYLGAISDLTRGPFAPLAVPITDAQKAFWQRVNENGGVGGYDIDIEDNVADAEYNPELHNRRYQEMRNDILALGQTLGSSQTLAILEDMKADDVIGVPASWNSAWEFEDQILEAGANYCFEAMNGVDWAVENRGVGDKVVAVGYDNDYGGDAAAGVEAAAEANGLEYVEIKAPPGQDQQAETVASILREEPDLVVVSTGPAEMAAIVGGTAAQGFEGQFVGSSPTWNPALLQSAAAPALEALYAQAGPWGPFGTDTPGHEAMREAIGDVTPSDGYTAGWVWSYGLLAALEQAAESGEITRESLVEAAGNLEEVDYEGMLPPEAGQTTGDPNEAAYRASVISTVDQDAPSGVSIEQDLTVGPTAEAYDFSAPCFSLQ</sequence>
<dbReference type="Proteomes" id="UP001501480">
    <property type="component" value="Unassembled WGS sequence"/>
</dbReference>
<evidence type="ECO:0000256" key="1">
    <source>
        <dbReference type="ARBA" id="ARBA00010062"/>
    </source>
</evidence>
<dbReference type="PROSITE" id="PS51257">
    <property type="entry name" value="PROKAR_LIPOPROTEIN"/>
    <property type="match status" value="1"/>
</dbReference>
<comment type="similarity">
    <text evidence="1">Belongs to the leucine-binding protein family.</text>
</comment>
<protein>
    <recommendedName>
        <fullName evidence="3">Leucine-binding protein domain-containing protein</fullName>
    </recommendedName>
</protein>
<dbReference type="PANTHER" id="PTHR47235:SF1">
    <property type="entry name" value="BLR6548 PROTEIN"/>
    <property type="match status" value="1"/>
</dbReference>
<evidence type="ECO:0000313" key="5">
    <source>
        <dbReference type="Proteomes" id="UP001501480"/>
    </source>
</evidence>
<gene>
    <name evidence="4" type="ORF">GCM10009821_21020</name>
</gene>
<dbReference type="PANTHER" id="PTHR47235">
    <property type="entry name" value="BLR6548 PROTEIN"/>
    <property type="match status" value="1"/>
</dbReference>
<dbReference type="SUPFAM" id="SSF53822">
    <property type="entry name" value="Periplasmic binding protein-like I"/>
    <property type="match status" value="1"/>
</dbReference>
<accession>A0ABN2W2E8</accession>
<dbReference type="EMBL" id="BAAAPY010000007">
    <property type="protein sequence ID" value="GAA2080436.1"/>
    <property type="molecule type" value="Genomic_DNA"/>
</dbReference>
<evidence type="ECO:0000313" key="4">
    <source>
        <dbReference type="EMBL" id="GAA2080436.1"/>
    </source>
</evidence>
<keyword evidence="2" id="KW-0732">Signal</keyword>
<reference evidence="4 5" key="1">
    <citation type="journal article" date="2019" name="Int. J. Syst. Evol. Microbiol.">
        <title>The Global Catalogue of Microorganisms (GCM) 10K type strain sequencing project: providing services to taxonomists for standard genome sequencing and annotation.</title>
        <authorList>
            <consortium name="The Broad Institute Genomics Platform"/>
            <consortium name="The Broad Institute Genome Sequencing Center for Infectious Disease"/>
            <person name="Wu L."/>
            <person name="Ma J."/>
        </authorList>
    </citation>
    <scope>NUCLEOTIDE SEQUENCE [LARGE SCALE GENOMIC DNA]</scope>
    <source>
        <strain evidence="4 5">JCM 15749</strain>
    </source>
</reference>
<proteinExistence type="inferred from homology"/>
<dbReference type="Pfam" id="PF13458">
    <property type="entry name" value="Peripla_BP_6"/>
    <property type="match status" value="1"/>
</dbReference>
<feature type="domain" description="Leucine-binding protein" evidence="3">
    <location>
        <begin position="54"/>
        <end position="392"/>
    </location>
</feature>
<evidence type="ECO:0000256" key="2">
    <source>
        <dbReference type="ARBA" id="ARBA00022729"/>
    </source>
</evidence>